<dbReference type="Gene3D" id="2.60.120.330">
    <property type="entry name" value="B-lactam Antibiotic, Isopenicillin N Synthase, Chain"/>
    <property type="match status" value="1"/>
</dbReference>
<evidence type="ECO:0000313" key="4">
    <source>
        <dbReference type="Proteomes" id="UP000290289"/>
    </source>
</evidence>
<keyword evidence="1" id="KW-0479">Metal-binding</keyword>
<dbReference type="InterPro" id="IPR005123">
    <property type="entry name" value="Oxoglu/Fe-dep_dioxygenase_dom"/>
</dbReference>
<keyword evidence="4" id="KW-1185">Reference proteome</keyword>
<dbReference type="PANTHER" id="PTHR47990">
    <property type="entry name" value="2-OXOGLUTARATE (2OG) AND FE(II)-DEPENDENT OXYGENASE SUPERFAMILY PROTEIN-RELATED"/>
    <property type="match status" value="1"/>
</dbReference>
<feature type="domain" description="Fe2OG dioxygenase" evidence="2">
    <location>
        <begin position="36"/>
        <end position="133"/>
    </location>
</feature>
<comment type="caution">
    <text evidence="3">The sequence shown here is derived from an EMBL/GenBank/DDBJ whole genome shotgun (WGS) entry which is preliminary data.</text>
</comment>
<dbReference type="EMBL" id="RDQH01000336">
    <property type="protein sequence ID" value="RXH85961.1"/>
    <property type="molecule type" value="Genomic_DNA"/>
</dbReference>
<dbReference type="Pfam" id="PF03171">
    <property type="entry name" value="2OG-FeII_Oxy"/>
    <property type="match status" value="1"/>
</dbReference>
<dbReference type="InterPro" id="IPR044861">
    <property type="entry name" value="IPNS-like_FE2OG_OXY"/>
</dbReference>
<dbReference type="AlphaFoldDB" id="A0A498IXE6"/>
<dbReference type="GO" id="GO:0046872">
    <property type="term" value="F:metal ion binding"/>
    <property type="evidence" value="ECO:0007669"/>
    <property type="project" value="UniProtKB-KW"/>
</dbReference>
<proteinExistence type="inferred from homology"/>
<sequence>MSREVIEKYAQAVYEQCVDIGRKLAESYGLVWLIGWPCQFRINKYNYTPESVGFSGVQLHTDSGFLTILQDDENVGGLEVMDKFVDPCPGTLLINFGHVAQAWSNGRLCNVKHRVQCREATTRVLIATFLLVPKEEAVEALPEFVDSKYPRLYVPFTYEDYRKLRLSTKMRAGHFSGSNSAMWMELLTVFLAKPYCMRNRVLSIRDFGNQTRN</sequence>
<dbReference type="Proteomes" id="UP000290289">
    <property type="component" value="Chromosome 10"/>
</dbReference>
<keyword evidence="1" id="KW-0560">Oxidoreductase</keyword>
<dbReference type="SUPFAM" id="SSF51197">
    <property type="entry name" value="Clavaminate synthase-like"/>
    <property type="match status" value="1"/>
</dbReference>
<keyword evidence="1" id="KW-0408">Iron</keyword>
<evidence type="ECO:0000259" key="2">
    <source>
        <dbReference type="PROSITE" id="PS51471"/>
    </source>
</evidence>
<protein>
    <recommendedName>
        <fullName evidence="2">Fe2OG dioxygenase domain-containing protein</fullName>
    </recommendedName>
</protein>
<dbReference type="PROSITE" id="PS51471">
    <property type="entry name" value="FE2OG_OXY"/>
    <property type="match status" value="1"/>
</dbReference>
<dbReference type="InterPro" id="IPR050231">
    <property type="entry name" value="Iron_ascorbate_oxido_reductase"/>
</dbReference>
<accession>A0A498IXE6</accession>
<comment type="similarity">
    <text evidence="1">Belongs to the iron/ascorbate-dependent oxidoreductase family.</text>
</comment>
<dbReference type="InterPro" id="IPR027443">
    <property type="entry name" value="IPNS-like_sf"/>
</dbReference>
<dbReference type="GO" id="GO:0016491">
    <property type="term" value="F:oxidoreductase activity"/>
    <property type="evidence" value="ECO:0007669"/>
    <property type="project" value="UniProtKB-KW"/>
</dbReference>
<name>A0A498IXE6_MALDO</name>
<evidence type="ECO:0000256" key="1">
    <source>
        <dbReference type="RuleBase" id="RU003682"/>
    </source>
</evidence>
<evidence type="ECO:0000313" key="3">
    <source>
        <dbReference type="EMBL" id="RXH85961.1"/>
    </source>
</evidence>
<organism evidence="3 4">
    <name type="scientific">Malus domestica</name>
    <name type="common">Apple</name>
    <name type="synonym">Pyrus malus</name>
    <dbReference type="NCBI Taxonomy" id="3750"/>
    <lineage>
        <taxon>Eukaryota</taxon>
        <taxon>Viridiplantae</taxon>
        <taxon>Streptophyta</taxon>
        <taxon>Embryophyta</taxon>
        <taxon>Tracheophyta</taxon>
        <taxon>Spermatophyta</taxon>
        <taxon>Magnoliopsida</taxon>
        <taxon>eudicotyledons</taxon>
        <taxon>Gunneridae</taxon>
        <taxon>Pentapetalae</taxon>
        <taxon>rosids</taxon>
        <taxon>fabids</taxon>
        <taxon>Rosales</taxon>
        <taxon>Rosaceae</taxon>
        <taxon>Amygdaloideae</taxon>
        <taxon>Maleae</taxon>
        <taxon>Malus</taxon>
    </lineage>
</organism>
<reference evidence="3 4" key="1">
    <citation type="submission" date="2018-10" db="EMBL/GenBank/DDBJ databases">
        <title>A high-quality apple genome assembly.</title>
        <authorList>
            <person name="Hu J."/>
        </authorList>
    </citation>
    <scope>NUCLEOTIDE SEQUENCE [LARGE SCALE GENOMIC DNA]</scope>
    <source>
        <strain evidence="4">cv. HFTH1</strain>
        <tissue evidence="3">Young leaf</tissue>
    </source>
</reference>
<gene>
    <name evidence="3" type="ORF">DVH24_017014</name>
</gene>